<name>A0AA44BE30_9CLOT</name>
<sequence>MSDILKKLDKIKPIIEDPRFLEGKGLGNEIGFYIFDYDPKEELLVRDHIRLLKEKCTKSGGETLIQEFDLYEMMLDILEDKGYLQKVFDMEKKKGTEALVKPIKNTLRLTMKNDLIVKYIKERLADDKIVFLTGVGKAWPLIRSHTVLNVLHSVIDHVPVVMFYPGSYTGRELSLFNEINDQNYYRAFQLVGE</sequence>
<proteinExistence type="predicted"/>
<dbReference type="RefSeq" id="WP_160719332.1">
    <property type="nucleotide sequence ID" value="NZ_SUMG01000003.1"/>
</dbReference>
<dbReference type="EMBL" id="SUMG01000003">
    <property type="protein sequence ID" value="NBG87675.1"/>
    <property type="molecule type" value="Genomic_DNA"/>
</dbReference>
<keyword evidence="2" id="KW-1185">Reference proteome</keyword>
<gene>
    <name evidence="1" type="ORF">ISALK_04095</name>
</gene>
<dbReference type="AlphaFoldDB" id="A0AA44BE30"/>
<protein>
    <submittedName>
        <fullName evidence="1">DUF1788 domain-containing protein</fullName>
    </submittedName>
</protein>
<evidence type="ECO:0000313" key="1">
    <source>
        <dbReference type="EMBL" id="NBG87675.1"/>
    </source>
</evidence>
<organism evidence="1 2">
    <name type="scientific">Isachenkonia alkalipeptolytica</name>
    <dbReference type="NCBI Taxonomy" id="2565777"/>
    <lineage>
        <taxon>Bacteria</taxon>
        <taxon>Bacillati</taxon>
        <taxon>Bacillota</taxon>
        <taxon>Clostridia</taxon>
        <taxon>Eubacteriales</taxon>
        <taxon>Clostridiaceae</taxon>
        <taxon>Isachenkonia</taxon>
    </lineage>
</organism>
<dbReference type="InterPro" id="IPR014858">
    <property type="entry name" value="BrxB"/>
</dbReference>
<comment type="caution">
    <text evidence="1">The sequence shown here is derived from an EMBL/GenBank/DDBJ whole genome shotgun (WGS) entry which is preliminary data.</text>
</comment>
<evidence type="ECO:0000313" key="2">
    <source>
        <dbReference type="Proteomes" id="UP000449710"/>
    </source>
</evidence>
<accession>A0AA44BE30</accession>
<dbReference type="Pfam" id="PF08747">
    <property type="entry name" value="BrxB"/>
    <property type="match status" value="1"/>
</dbReference>
<reference evidence="1 2" key="1">
    <citation type="submission" date="2019-04" db="EMBL/GenBank/DDBJ databases">
        <title>Isachenkonia alkalipeptolytica gen. nov. sp. nov. a new anaerobic, alkiliphilic organothrophic bacterium capable to reduce synthesized ferrihydrite isolated from a soda lake.</title>
        <authorList>
            <person name="Toshchakov S.V."/>
            <person name="Zavarzina D.G."/>
            <person name="Zhilina T.N."/>
            <person name="Kostrikina N.A."/>
            <person name="Kublanov I.V."/>
        </authorList>
    </citation>
    <scope>NUCLEOTIDE SEQUENCE [LARGE SCALE GENOMIC DNA]</scope>
    <source>
        <strain evidence="1 2">Z-1701</strain>
    </source>
</reference>
<dbReference type="Proteomes" id="UP000449710">
    <property type="component" value="Unassembled WGS sequence"/>
</dbReference>